<reference evidence="1 2" key="1">
    <citation type="submission" date="2018-04" db="EMBL/GenBank/DDBJ databases">
        <title>Acinetobacter junii Genome sequencing and assembly.</title>
        <authorList>
            <person name="Su J."/>
            <person name="Rensing C."/>
            <person name="Mazhar H.S."/>
        </authorList>
    </citation>
    <scope>NUCLEOTIDE SEQUENCE [LARGE SCALE GENOMIC DNA]</scope>
    <source>
        <strain evidence="1 2">SC22</strain>
    </source>
</reference>
<accession>A0A365PL42</accession>
<name>A0A365PL42_ACIJU</name>
<dbReference type="Proteomes" id="UP000253688">
    <property type="component" value="Unassembled WGS sequence"/>
</dbReference>
<evidence type="ECO:0000313" key="1">
    <source>
        <dbReference type="EMBL" id="RBA49183.1"/>
    </source>
</evidence>
<organism evidence="1 2">
    <name type="scientific">Acinetobacter junii</name>
    <dbReference type="NCBI Taxonomy" id="40215"/>
    <lineage>
        <taxon>Bacteria</taxon>
        <taxon>Pseudomonadati</taxon>
        <taxon>Pseudomonadota</taxon>
        <taxon>Gammaproteobacteria</taxon>
        <taxon>Moraxellales</taxon>
        <taxon>Moraxellaceae</taxon>
        <taxon>Acinetobacter</taxon>
    </lineage>
</organism>
<proteinExistence type="predicted"/>
<dbReference type="RefSeq" id="WP_112986166.1">
    <property type="nucleotide sequence ID" value="NZ_BKGW01000137.1"/>
</dbReference>
<dbReference type="STRING" id="40215.BVL33_07470"/>
<gene>
    <name evidence="1" type="ORF">DC346_03435</name>
</gene>
<protein>
    <submittedName>
        <fullName evidence="1">Uncharacterized protein</fullName>
    </submittedName>
</protein>
<comment type="caution">
    <text evidence="1">The sequence shown here is derived from an EMBL/GenBank/DDBJ whole genome shotgun (WGS) entry which is preliminary data.</text>
</comment>
<sequence length="213" mass="24364">MIGQQRNILAAIGIDIWIPKDVVCEKNTAAHLWRDQVVENNTPIEEISFASDLVEAHDLEPIISEPIVEVQSQPQEITPKPILREATTAKPQIVVEGSVQSFELQMYVLENCSILVESSQLNAEQQQLWQNIQKAKLGYYAELKWPFPLAEFQDSRFLPSYIQGFLDATSNNKKILCLGKLEFIQHSNILHLASLEEMISQPLLKKRLWQLMQ</sequence>
<evidence type="ECO:0000313" key="2">
    <source>
        <dbReference type="Proteomes" id="UP000253688"/>
    </source>
</evidence>
<dbReference type="EMBL" id="QEWH01000020">
    <property type="protein sequence ID" value="RBA49183.1"/>
    <property type="molecule type" value="Genomic_DNA"/>
</dbReference>
<dbReference type="AlphaFoldDB" id="A0A365PL42"/>